<gene>
    <name evidence="1" type="ORF">HK097_006673</name>
</gene>
<evidence type="ECO:0000313" key="1">
    <source>
        <dbReference type="EMBL" id="KAJ3052233.1"/>
    </source>
</evidence>
<evidence type="ECO:0000313" key="2">
    <source>
        <dbReference type="Proteomes" id="UP001212841"/>
    </source>
</evidence>
<protein>
    <submittedName>
        <fullName evidence="1">Uncharacterized protein</fullName>
    </submittedName>
</protein>
<dbReference type="AlphaFoldDB" id="A0AAD5X5N8"/>
<accession>A0AAD5X5N8</accession>
<keyword evidence="2" id="KW-1185">Reference proteome</keyword>
<reference evidence="1" key="1">
    <citation type="submission" date="2020-05" db="EMBL/GenBank/DDBJ databases">
        <title>Phylogenomic resolution of chytrid fungi.</title>
        <authorList>
            <person name="Stajich J.E."/>
            <person name="Amses K."/>
            <person name="Simmons R."/>
            <person name="Seto K."/>
            <person name="Myers J."/>
            <person name="Bonds A."/>
            <person name="Quandt C.A."/>
            <person name="Barry K."/>
            <person name="Liu P."/>
            <person name="Grigoriev I."/>
            <person name="Longcore J.E."/>
            <person name="James T.Y."/>
        </authorList>
    </citation>
    <scope>NUCLEOTIDE SEQUENCE</scope>
    <source>
        <strain evidence="1">JEL0318</strain>
    </source>
</reference>
<dbReference type="Proteomes" id="UP001212841">
    <property type="component" value="Unassembled WGS sequence"/>
</dbReference>
<organism evidence="1 2">
    <name type="scientific">Rhizophlyctis rosea</name>
    <dbReference type="NCBI Taxonomy" id="64517"/>
    <lineage>
        <taxon>Eukaryota</taxon>
        <taxon>Fungi</taxon>
        <taxon>Fungi incertae sedis</taxon>
        <taxon>Chytridiomycota</taxon>
        <taxon>Chytridiomycota incertae sedis</taxon>
        <taxon>Chytridiomycetes</taxon>
        <taxon>Rhizophlyctidales</taxon>
        <taxon>Rhizophlyctidaceae</taxon>
        <taxon>Rhizophlyctis</taxon>
    </lineage>
</organism>
<sequence length="678" mass="73468">MEAKPASVGLTAKKRGKVNGKLDNGSKSQIVVANANVAESVLRDDANVVGREEKGSKKVEDVMSDKTVLAALFTTLSIHLPTHMQSTDRTQNASISSLPLPLTALREKYIARVEAMADAEVYGLGYALQKKEEQFKHIAQFTAPQDIHHVLDLCIPLLQSYIAESKVFADANDLLSATTTILTFLSATLRHSLTNQSDTFNRLASCREYSTLISLLAAESENQMRKVPGIARVLRGFMEGLGGGEWVRVLVAIKSYINRPHPQQYQSPTPPAPNTFIHFLCALSLSSSSSSSPLPTQVQTLLLNECLTSLNSHTPTTTSRLLSSTHLDPSITEVSAALLILSTLMPTPNFPVSVLGSMVPTFARVVFHERCCVELQKAFVAVVGAVLEVGGGRGEGEEGRGGWKDIVESVGLSSAVGVLKWFGGDGLRVATLLLSPLLKSYPPLCTAFTTGLLSLDTATRRRLITPSPLEKEYIDWELPFAPGLEELRIAETWWSGGVMMGLVKLTHTSQTPLTYPQLELLYTISQQCMEDKEVLDMVKGGWMYLSRHVIACMAEPHQVELACGVVDLVGRCCDGVDDKTFPTILSTLLYAYASKRGQCVEAVLRLLRYWANGVGSGERTTSDQIDRCGDGAREVLEVWEGEIEGFLRRDGGAGGGNGPSGRGSPFVQVFGKGRGVVA</sequence>
<comment type="caution">
    <text evidence="1">The sequence shown here is derived from an EMBL/GenBank/DDBJ whole genome shotgun (WGS) entry which is preliminary data.</text>
</comment>
<proteinExistence type="predicted"/>
<dbReference type="EMBL" id="JADGJD010000313">
    <property type="protein sequence ID" value="KAJ3052233.1"/>
    <property type="molecule type" value="Genomic_DNA"/>
</dbReference>
<name>A0AAD5X5N8_9FUNG</name>